<keyword evidence="2 7" id="KW-0813">Transport</keyword>
<dbReference type="CDD" id="cd06261">
    <property type="entry name" value="TM_PBP2"/>
    <property type="match status" value="1"/>
</dbReference>
<evidence type="ECO:0000256" key="3">
    <source>
        <dbReference type="ARBA" id="ARBA00022475"/>
    </source>
</evidence>
<evidence type="ECO:0000256" key="6">
    <source>
        <dbReference type="ARBA" id="ARBA00023136"/>
    </source>
</evidence>
<feature type="transmembrane region" description="Helical" evidence="7">
    <location>
        <begin position="259"/>
        <end position="278"/>
    </location>
</feature>
<keyword evidence="3" id="KW-1003">Cell membrane</keyword>
<keyword evidence="4 7" id="KW-0812">Transmembrane</keyword>
<comment type="similarity">
    <text evidence="7">Belongs to the binding-protein-dependent transport system permease family.</text>
</comment>
<comment type="caution">
    <text evidence="9">The sequence shown here is derived from an EMBL/GenBank/DDBJ whole genome shotgun (WGS) entry which is preliminary data.</text>
</comment>
<dbReference type="OrthoDB" id="9810086at2"/>
<protein>
    <submittedName>
        <fullName evidence="9">Sugar ABC transporter permease</fullName>
    </submittedName>
</protein>
<dbReference type="RefSeq" id="WP_110842642.1">
    <property type="nucleotide sequence ID" value="NZ_QJVJ01000012.1"/>
</dbReference>
<keyword evidence="5 7" id="KW-1133">Transmembrane helix</keyword>
<dbReference type="Pfam" id="PF00528">
    <property type="entry name" value="BPD_transp_1"/>
    <property type="match status" value="1"/>
</dbReference>
<accession>A0A2V5KCB3</accession>
<reference evidence="9 10" key="1">
    <citation type="submission" date="2018-05" db="EMBL/GenBank/DDBJ databases">
        <title>Paenibacillus flagellatus sp. nov., isolated from selenium mineral soil.</title>
        <authorList>
            <person name="Dai X."/>
        </authorList>
    </citation>
    <scope>NUCLEOTIDE SEQUENCE [LARGE SCALE GENOMIC DNA]</scope>
    <source>
        <strain evidence="9 10">DXL2</strain>
    </source>
</reference>
<dbReference type="InterPro" id="IPR000515">
    <property type="entry name" value="MetI-like"/>
</dbReference>
<name>A0A2V5KCB3_9BACL</name>
<evidence type="ECO:0000256" key="5">
    <source>
        <dbReference type="ARBA" id="ARBA00022989"/>
    </source>
</evidence>
<feature type="transmembrane region" description="Helical" evidence="7">
    <location>
        <begin position="80"/>
        <end position="100"/>
    </location>
</feature>
<comment type="subcellular location">
    <subcellularLocation>
        <location evidence="1 7">Cell membrane</location>
        <topology evidence="1 7">Multi-pass membrane protein</topology>
    </subcellularLocation>
</comment>
<feature type="domain" description="ABC transmembrane type-1" evidence="8">
    <location>
        <begin position="76"/>
        <end position="274"/>
    </location>
</feature>
<dbReference type="Proteomes" id="UP000247476">
    <property type="component" value="Unassembled WGS sequence"/>
</dbReference>
<dbReference type="EMBL" id="QJVJ01000012">
    <property type="protein sequence ID" value="PYI51520.1"/>
    <property type="molecule type" value="Genomic_DNA"/>
</dbReference>
<evidence type="ECO:0000256" key="4">
    <source>
        <dbReference type="ARBA" id="ARBA00022692"/>
    </source>
</evidence>
<keyword evidence="10" id="KW-1185">Reference proteome</keyword>
<proteinExistence type="inferred from homology"/>
<dbReference type="InterPro" id="IPR035906">
    <property type="entry name" value="MetI-like_sf"/>
</dbReference>
<dbReference type="PANTHER" id="PTHR43744:SF9">
    <property type="entry name" value="POLYGALACTURONAN_RHAMNOGALACTURONAN TRANSPORT SYSTEM PERMEASE PROTEIN YTCP"/>
    <property type="match status" value="1"/>
</dbReference>
<dbReference type="Gene3D" id="1.10.3720.10">
    <property type="entry name" value="MetI-like"/>
    <property type="match status" value="1"/>
</dbReference>
<evidence type="ECO:0000313" key="10">
    <source>
        <dbReference type="Proteomes" id="UP000247476"/>
    </source>
</evidence>
<dbReference type="GO" id="GO:0055085">
    <property type="term" value="P:transmembrane transport"/>
    <property type="evidence" value="ECO:0007669"/>
    <property type="project" value="InterPro"/>
</dbReference>
<sequence>MPNRLSAGEKAFTVFNTLFMLGLCFATLYPFVYVALASLSDPASLAQHRGLLLKPLGVNFDAYKAVFDNPMITTGYRNTLFYVAAGTAINLVATAIGAYVLSRRNLYFKNALMLLIVVTMFFGGGLIPTYLLINKLGMLNTVWALLIPGAIGTFNMIIMRTAFQSVPASLEESAKIDGANDLTVLFRIIIPLSMPVIAVMILWYAVGHWNSYFSALIYLRDRELFPLQLVLREILITNTTDGMMTGAAAEDKIAIAETIKYATIIVSTLPILLLYPFLQKYFVKGVMIGSLKE</sequence>
<dbReference type="AlphaFoldDB" id="A0A2V5KCB3"/>
<feature type="transmembrane region" description="Helical" evidence="7">
    <location>
        <begin position="12"/>
        <end position="36"/>
    </location>
</feature>
<feature type="transmembrane region" description="Helical" evidence="7">
    <location>
        <begin position="112"/>
        <end position="133"/>
    </location>
</feature>
<dbReference type="PROSITE" id="PS50928">
    <property type="entry name" value="ABC_TM1"/>
    <property type="match status" value="1"/>
</dbReference>
<evidence type="ECO:0000259" key="8">
    <source>
        <dbReference type="PROSITE" id="PS50928"/>
    </source>
</evidence>
<gene>
    <name evidence="9" type="ORF">DLM86_24165</name>
</gene>
<dbReference type="GO" id="GO:0005886">
    <property type="term" value="C:plasma membrane"/>
    <property type="evidence" value="ECO:0007669"/>
    <property type="project" value="UniProtKB-SubCell"/>
</dbReference>
<feature type="transmembrane region" description="Helical" evidence="7">
    <location>
        <begin position="184"/>
        <end position="206"/>
    </location>
</feature>
<evidence type="ECO:0000313" key="9">
    <source>
        <dbReference type="EMBL" id="PYI51520.1"/>
    </source>
</evidence>
<keyword evidence="6 7" id="KW-0472">Membrane</keyword>
<organism evidence="9 10">
    <name type="scientific">Paenibacillus flagellatus</name>
    <dbReference type="NCBI Taxonomy" id="2211139"/>
    <lineage>
        <taxon>Bacteria</taxon>
        <taxon>Bacillati</taxon>
        <taxon>Bacillota</taxon>
        <taxon>Bacilli</taxon>
        <taxon>Bacillales</taxon>
        <taxon>Paenibacillaceae</taxon>
        <taxon>Paenibacillus</taxon>
    </lineage>
</organism>
<dbReference type="PANTHER" id="PTHR43744">
    <property type="entry name" value="ABC TRANSPORTER PERMEASE PROTEIN MG189-RELATED-RELATED"/>
    <property type="match status" value="1"/>
</dbReference>
<evidence type="ECO:0000256" key="7">
    <source>
        <dbReference type="RuleBase" id="RU363032"/>
    </source>
</evidence>
<evidence type="ECO:0000256" key="1">
    <source>
        <dbReference type="ARBA" id="ARBA00004651"/>
    </source>
</evidence>
<dbReference type="SUPFAM" id="SSF161098">
    <property type="entry name" value="MetI-like"/>
    <property type="match status" value="1"/>
</dbReference>
<evidence type="ECO:0000256" key="2">
    <source>
        <dbReference type="ARBA" id="ARBA00022448"/>
    </source>
</evidence>
<feature type="transmembrane region" description="Helical" evidence="7">
    <location>
        <begin position="145"/>
        <end position="163"/>
    </location>
</feature>